<protein>
    <recommendedName>
        <fullName evidence="6">tRNA(Ile)-lysidine synthase, chloroplastic</fullName>
        <ecNumber evidence="6">6.3.4.19</ecNumber>
    </recommendedName>
    <alternativeName>
        <fullName evidence="6">tRNA(Ile)-2-lysyl-cytidine synthase</fullName>
    </alternativeName>
    <alternativeName>
        <fullName evidence="6">tRNA(Ile)-lysidine synthetase</fullName>
    </alternativeName>
</protein>
<dbReference type="Gene3D" id="3.40.50.620">
    <property type="entry name" value="HUPs"/>
    <property type="match status" value="2"/>
</dbReference>
<keyword evidence="9" id="KW-0150">Chloroplast</keyword>
<dbReference type="InterPro" id="IPR014729">
    <property type="entry name" value="Rossmann-like_a/b/a_fold"/>
</dbReference>
<sequence>MKTYSKKKFILVINNINKILIEDNLLYFNENLLIGFSGGQDSFCLFLIFYQLKNQWSCKLNFIYCNHLWQIESFYIEKNNFKFFYLFKLDFLVTIPSKKILNEEKARKWRFICFKRIKYFYQYTTIITGHTGSDRLETLLFNFFRGSSPEGLLSLKSKFNSFKNFFLFTHFYFFKKLYYKIFKTLVFPENEENLYYNKNVSSNLNFFIKTNFRFKNILIKKKHFHCNSIKKNTKFEKKFYYFSNKNLFFQKIKKYKIFYLKKNYFRKNKIFKLNNFISIRKKYKQKIIFHYLKYLKIYYSNQNYKKYKIIRPFLYFTRFDTKLISCSLKVPLYNDKSNENLIFFRNRIRKQIFPLLRIFFNPQIDNLFFQFSELTNSEQMYFNFLIKRLKKYYFLKNNSIVILNLSLFKTFPKILQGKFLKKIIQYFIYKKIKYYHLNLLLKKIKKKKLSKKKLIFTYNKKIFFFDKCFYYPEIGIIYFSSFFLIIFFNKKNELPEFTSGIN</sequence>
<dbReference type="CDD" id="cd01992">
    <property type="entry name" value="TilS_N"/>
    <property type="match status" value="1"/>
</dbReference>
<keyword evidence="7" id="KW-0812">Transmembrane</keyword>
<proteinExistence type="inferred from homology"/>
<evidence type="ECO:0000256" key="4">
    <source>
        <dbReference type="ARBA" id="ARBA00022840"/>
    </source>
</evidence>
<keyword evidence="9" id="KW-0934">Plastid</keyword>
<dbReference type="InterPro" id="IPR011063">
    <property type="entry name" value="TilS/TtcA_N"/>
</dbReference>
<dbReference type="GeneID" id="22160786"/>
<comment type="similarity">
    <text evidence="6">Belongs to the tRNA(Ile)-lysidine synthase family.</text>
</comment>
<dbReference type="GO" id="GO:0006400">
    <property type="term" value="P:tRNA modification"/>
    <property type="evidence" value="ECO:0007669"/>
    <property type="project" value="UniProtKB-UniRule"/>
</dbReference>
<dbReference type="HAMAP" id="MF_01161">
    <property type="entry name" value="tRNA_Ile_lys_synt"/>
    <property type="match status" value="1"/>
</dbReference>
<comment type="domain">
    <text evidence="6">The N-terminal region contains the highly conserved SGGXDS motif, predicted to be a P-loop motif involved in ATP binding.</text>
</comment>
<dbReference type="GO" id="GO:0032267">
    <property type="term" value="F:tRNA(Ile)-lysidine synthase activity"/>
    <property type="evidence" value="ECO:0007669"/>
    <property type="project" value="UniProtKB-EC"/>
</dbReference>
<dbReference type="RefSeq" id="YP_009106454.1">
    <property type="nucleotide sequence ID" value="NC_025544.1"/>
</dbReference>
<keyword evidence="4 6" id="KW-0067">ATP-binding</keyword>
<keyword evidence="2 6" id="KW-0819">tRNA processing</keyword>
<accession>A0A097KQ59</accession>
<dbReference type="EC" id="6.3.4.19" evidence="6"/>
<feature type="domain" description="tRNA(Ile)-lysidine/2-thiocytidine synthase N-terminal" evidence="8">
    <location>
        <begin position="301"/>
        <end position="351"/>
    </location>
</feature>
<dbReference type="EMBL" id="KM462883">
    <property type="protein sequence ID" value="AIT95302.1"/>
    <property type="molecule type" value="Genomic_DNA"/>
</dbReference>
<evidence type="ECO:0000256" key="5">
    <source>
        <dbReference type="ARBA" id="ARBA00048539"/>
    </source>
</evidence>
<dbReference type="GO" id="GO:0009507">
    <property type="term" value="C:chloroplast"/>
    <property type="evidence" value="ECO:0007669"/>
    <property type="project" value="UniProtKB-SubCell"/>
</dbReference>
<evidence type="ECO:0000313" key="9">
    <source>
        <dbReference type="EMBL" id="AIT95302.1"/>
    </source>
</evidence>
<evidence type="ECO:0000256" key="2">
    <source>
        <dbReference type="ARBA" id="ARBA00022694"/>
    </source>
</evidence>
<name>A0A097KQ59_GEMMI</name>
<reference evidence="9" key="1">
    <citation type="journal article" date="2014" name="BMC Evol. Biol.">
        <title>Chloroplast phylogenomic analysis resolves deep-level relationships within the green algal class Trebouxiophyceae.</title>
        <authorList>
            <person name="Lemieux C."/>
            <person name="Otis C."/>
            <person name="Turmel M."/>
        </authorList>
    </citation>
    <scope>NUCLEOTIDE SEQUENCE</scope>
</reference>
<evidence type="ECO:0000256" key="7">
    <source>
        <dbReference type="SAM" id="Phobius"/>
    </source>
</evidence>
<feature type="transmembrane region" description="Helical" evidence="7">
    <location>
        <begin position="469"/>
        <end position="488"/>
    </location>
</feature>
<keyword evidence="3 6" id="KW-0547">Nucleotide-binding</keyword>
<dbReference type="GO" id="GO:0005524">
    <property type="term" value="F:ATP binding"/>
    <property type="evidence" value="ECO:0007669"/>
    <property type="project" value="UniProtKB-UniRule"/>
</dbReference>
<comment type="subcellular location">
    <subcellularLocation>
        <location evidence="6">Plastid</location>
        <location evidence="6">Chloroplast</location>
    </subcellularLocation>
</comment>
<keyword evidence="1 6" id="KW-0436">Ligase</keyword>
<evidence type="ECO:0000256" key="1">
    <source>
        <dbReference type="ARBA" id="ARBA00022598"/>
    </source>
</evidence>
<evidence type="ECO:0000256" key="6">
    <source>
        <dbReference type="HAMAP-Rule" id="MF_01161"/>
    </source>
</evidence>
<evidence type="ECO:0000256" key="3">
    <source>
        <dbReference type="ARBA" id="ARBA00022741"/>
    </source>
</evidence>
<organism evidence="9">
    <name type="scientific">Geminella minor</name>
    <name type="common">Green alga</name>
    <name type="synonym">Hormospora minor</name>
    <dbReference type="NCBI Taxonomy" id="163309"/>
    <lineage>
        <taxon>Eukaryota</taxon>
        <taxon>Viridiplantae</taxon>
        <taxon>Chlorophyta</taxon>
        <taxon>core chlorophytes</taxon>
        <taxon>Trebouxiophyceae</taxon>
        <taxon>Chlorellales</taxon>
        <taxon>Chlorellaceae</taxon>
        <taxon>Geminella</taxon>
    </lineage>
</organism>
<evidence type="ECO:0000259" key="8">
    <source>
        <dbReference type="Pfam" id="PF01171"/>
    </source>
</evidence>
<keyword evidence="7" id="KW-0472">Membrane</keyword>
<dbReference type="PANTHER" id="PTHR43033">
    <property type="entry name" value="TRNA(ILE)-LYSIDINE SYNTHASE-RELATED"/>
    <property type="match status" value="1"/>
</dbReference>
<feature type="binding site" evidence="6">
    <location>
        <begin position="37"/>
        <end position="42"/>
    </location>
    <ligand>
        <name>ATP</name>
        <dbReference type="ChEBI" id="CHEBI:30616"/>
    </ligand>
</feature>
<dbReference type="InterPro" id="IPR012094">
    <property type="entry name" value="tRNA_Ile_lys_synt"/>
</dbReference>
<dbReference type="AlphaFoldDB" id="A0A097KQ59"/>
<gene>
    <name evidence="9" type="primary">ycf62</name>
    <name evidence="6" type="synonym">tilS</name>
</gene>
<dbReference type="SUPFAM" id="SSF52402">
    <property type="entry name" value="Adenine nucleotide alpha hydrolases-like"/>
    <property type="match status" value="1"/>
</dbReference>
<feature type="domain" description="tRNA(Ile)-lysidine/2-thiocytidine synthase N-terminal" evidence="8">
    <location>
        <begin position="32"/>
        <end position="158"/>
    </location>
</feature>
<dbReference type="PANTHER" id="PTHR43033:SF1">
    <property type="entry name" value="TRNA(ILE)-LYSIDINE SYNTHASE-RELATED"/>
    <property type="match status" value="1"/>
</dbReference>
<geneLocation type="chloroplast" evidence="9"/>
<dbReference type="Pfam" id="PF01171">
    <property type="entry name" value="ATP_bind_3"/>
    <property type="match status" value="2"/>
</dbReference>
<keyword evidence="7" id="KW-1133">Transmembrane helix</keyword>
<comment type="function">
    <text evidence="6">Ligates lysine onto the cytidine present at position 34 of the AUA codon-specific tRNA(Ile) that contains the anticodon CAU, in an ATP-dependent manner. Cytidine is converted to lysidine, thus changing the amino acid specificity of the tRNA from methionine to isoleucine.</text>
</comment>
<comment type="catalytic activity">
    <reaction evidence="5 6">
        <text>cytidine(34) in tRNA(Ile2) + L-lysine + ATP = lysidine(34) in tRNA(Ile2) + AMP + diphosphate + H(+)</text>
        <dbReference type="Rhea" id="RHEA:43744"/>
        <dbReference type="Rhea" id="RHEA-COMP:10625"/>
        <dbReference type="Rhea" id="RHEA-COMP:10670"/>
        <dbReference type="ChEBI" id="CHEBI:15378"/>
        <dbReference type="ChEBI" id="CHEBI:30616"/>
        <dbReference type="ChEBI" id="CHEBI:32551"/>
        <dbReference type="ChEBI" id="CHEBI:33019"/>
        <dbReference type="ChEBI" id="CHEBI:82748"/>
        <dbReference type="ChEBI" id="CHEBI:83665"/>
        <dbReference type="ChEBI" id="CHEBI:456215"/>
        <dbReference type="EC" id="6.3.4.19"/>
    </reaction>
</comment>
<dbReference type="InterPro" id="IPR012795">
    <property type="entry name" value="tRNA_Ile_lys_synt_N"/>
</dbReference>